<dbReference type="InterPro" id="IPR036452">
    <property type="entry name" value="Ribo_hydro-like"/>
</dbReference>
<dbReference type="Pfam" id="PF07632">
    <property type="entry name" value="Sde182_NH-like"/>
    <property type="match status" value="1"/>
</dbReference>
<protein>
    <submittedName>
        <fullName evidence="3">Uncharacterized protein</fullName>
    </submittedName>
</protein>
<feature type="domain" description="Cellulose-binding Sde182 nucleoside hydrolase-like" evidence="1">
    <location>
        <begin position="57"/>
        <end position="323"/>
    </location>
</feature>
<dbReference type="EMBL" id="JACCBY010000001">
    <property type="protein sequence ID" value="NYD89145.1"/>
    <property type="molecule type" value="Genomic_DNA"/>
</dbReference>
<organism evidence="3 4">
    <name type="scientific">Sphingomonas melonis</name>
    <dbReference type="NCBI Taxonomy" id="152682"/>
    <lineage>
        <taxon>Bacteria</taxon>
        <taxon>Pseudomonadati</taxon>
        <taxon>Pseudomonadota</taxon>
        <taxon>Alphaproteobacteria</taxon>
        <taxon>Sphingomonadales</taxon>
        <taxon>Sphingomonadaceae</taxon>
        <taxon>Sphingomonas</taxon>
    </lineage>
</organism>
<reference evidence="3 4" key="2">
    <citation type="submission" date="2020-08" db="EMBL/GenBank/DDBJ databases">
        <title>The Agave Microbiome: Exploring the role of microbial communities in plant adaptations to desert environments.</title>
        <authorList>
            <person name="Partida-Martinez L.P."/>
        </authorList>
    </citation>
    <scope>NUCLEOTIDE SEQUENCE [LARGE SCALE GENOMIC DNA]</scope>
    <source>
        <strain evidence="3 4">AS2.3</strain>
    </source>
</reference>
<evidence type="ECO:0000259" key="1">
    <source>
        <dbReference type="Pfam" id="PF07632"/>
    </source>
</evidence>
<dbReference type="Pfam" id="PF21027">
    <property type="entry name" value="Sde0182_C"/>
    <property type="match status" value="1"/>
</dbReference>
<dbReference type="AlphaFoldDB" id="A0A7Y9FKW2"/>
<gene>
    <name evidence="3" type="ORF">HD841_000914</name>
</gene>
<dbReference type="Gene3D" id="2.60.40.10">
    <property type="entry name" value="Immunoglobulins"/>
    <property type="match status" value="1"/>
</dbReference>
<evidence type="ECO:0000259" key="2">
    <source>
        <dbReference type="Pfam" id="PF21027"/>
    </source>
</evidence>
<feature type="domain" description="Cellulose-binding Sde182 C-terminal" evidence="2">
    <location>
        <begin position="419"/>
        <end position="514"/>
    </location>
</feature>
<dbReference type="SUPFAM" id="SSF53590">
    <property type="entry name" value="Nucleoside hydrolase"/>
    <property type="match status" value="1"/>
</dbReference>
<dbReference type="InterPro" id="IPR011483">
    <property type="entry name" value="Sde182_NH-like"/>
</dbReference>
<dbReference type="RefSeq" id="WP_179507648.1">
    <property type="nucleotide sequence ID" value="NZ_JACCBY010000001.1"/>
</dbReference>
<proteinExistence type="predicted"/>
<name>A0A7Y9FKW2_9SPHN</name>
<dbReference type="InterPro" id="IPR013783">
    <property type="entry name" value="Ig-like_fold"/>
</dbReference>
<accession>A0A7Y9FKW2</accession>
<dbReference type="GO" id="GO:0016799">
    <property type="term" value="F:hydrolase activity, hydrolyzing N-glycosyl compounds"/>
    <property type="evidence" value="ECO:0007669"/>
    <property type="project" value="InterPro"/>
</dbReference>
<dbReference type="InterPro" id="IPR048527">
    <property type="entry name" value="Sde182_C"/>
</dbReference>
<comment type="caution">
    <text evidence="3">The sequence shown here is derived from an EMBL/GenBank/DDBJ whole genome shotgun (WGS) entry which is preliminary data.</text>
</comment>
<dbReference type="Gene3D" id="3.90.245.10">
    <property type="entry name" value="Ribonucleoside hydrolase-like"/>
    <property type="match status" value="1"/>
</dbReference>
<dbReference type="Proteomes" id="UP000517753">
    <property type="component" value="Unassembled WGS sequence"/>
</dbReference>
<reference evidence="3 4" key="1">
    <citation type="submission" date="2020-07" db="EMBL/GenBank/DDBJ databases">
        <authorList>
            <person name="Partida-Martinez L."/>
            <person name="Huntemann M."/>
            <person name="Clum A."/>
            <person name="Wang J."/>
            <person name="Palaniappan K."/>
            <person name="Ritter S."/>
            <person name="Chen I.-M."/>
            <person name="Stamatis D."/>
            <person name="Reddy T."/>
            <person name="O'Malley R."/>
            <person name="Daum C."/>
            <person name="Shapiro N."/>
            <person name="Ivanova N."/>
            <person name="Kyrpides N."/>
            <person name="Woyke T."/>
        </authorList>
    </citation>
    <scope>NUCLEOTIDE SEQUENCE [LARGE SCALE GENOMIC DNA]</scope>
    <source>
        <strain evidence="3 4">AS2.3</strain>
    </source>
</reference>
<evidence type="ECO:0000313" key="3">
    <source>
        <dbReference type="EMBL" id="NYD89145.1"/>
    </source>
</evidence>
<evidence type="ECO:0000313" key="4">
    <source>
        <dbReference type="Proteomes" id="UP000517753"/>
    </source>
</evidence>
<keyword evidence="4" id="KW-1185">Reference proteome</keyword>
<sequence length="526" mass="57382">MDIRPKIETSCRPRIWRVLVSGCIWSLAGLAIVLSPVGAAARRQAVTREAAHAERTRLIVLSDIGNEPDDQMSMVRLMLYTNEIDVEGLVAVTSTWLRTTVNPQTIRSIIDAYATVRPNLLRNADGWPTADSLSASVVAGQSGFGMAAVGEGRTSPGAKLIIDAADRPDSRPLWISVWGGANTLAQALETVRATRTAAELDSFIGKLRVYSISDQDDAGPWIRREFPGLFYVVSPSRPDNGNYASATWTGISGDRFYKNGEGAEEKYVTNEWLDAHIRKGPLGAHYPRFAFIMEGDTPAFLGLTDNGLASMRDPSWGGWGGRYVRRQPYGEDRAIWTQGGDPFGRVTSSDTVTGVDGRIHTSDQATVWRWRAAFQNDFAARILWTMQPPEQANHHPVVAIDGSKGTAPLMIDARVGEPVTLDASGSRDPDLRQRLTYRWYHYAEAGFSPGRSMAAVRIDGVNRSSATVTPTAACRPQWIPTALKCSSGVAHLILAVTDTGRPALTSYRRVILNVRSASGTGPSRSR</sequence>